<keyword evidence="1" id="KW-0812">Transmembrane</keyword>
<reference evidence="2 3" key="1">
    <citation type="journal article" date="2015" name="Genome Announc.">
        <title>Expanding the biotechnology potential of lactobacilli through comparative genomics of 213 strains and associated genera.</title>
        <authorList>
            <person name="Sun Z."/>
            <person name="Harris H.M."/>
            <person name="McCann A."/>
            <person name="Guo C."/>
            <person name="Argimon S."/>
            <person name="Zhang W."/>
            <person name="Yang X."/>
            <person name="Jeffery I.B."/>
            <person name="Cooney J.C."/>
            <person name="Kagawa T.F."/>
            <person name="Liu W."/>
            <person name="Song Y."/>
            <person name="Salvetti E."/>
            <person name="Wrobel A."/>
            <person name="Rasinkangas P."/>
            <person name="Parkhill J."/>
            <person name="Rea M.C."/>
            <person name="O'Sullivan O."/>
            <person name="Ritari J."/>
            <person name="Douillard F.P."/>
            <person name="Paul Ross R."/>
            <person name="Yang R."/>
            <person name="Briner A.E."/>
            <person name="Felis G.E."/>
            <person name="de Vos W.M."/>
            <person name="Barrangou R."/>
            <person name="Klaenhammer T.R."/>
            <person name="Caufield P.W."/>
            <person name="Cui Y."/>
            <person name="Zhang H."/>
            <person name="O'Toole P.W."/>
        </authorList>
    </citation>
    <scope>NUCLEOTIDE SEQUENCE [LARGE SCALE GENOMIC DNA]</scope>
    <source>
        <strain evidence="2 3">DSM 15353</strain>
    </source>
</reference>
<dbReference type="PATRIC" id="fig|89059.3.peg.2268"/>
<keyword evidence="1" id="KW-1133">Transmembrane helix</keyword>
<dbReference type="Proteomes" id="UP000051491">
    <property type="component" value="Unassembled WGS sequence"/>
</dbReference>
<sequence>MVVSAAGMKEEDAFAVRLLLYALGLICIAIGLYVLFKIYLPQHSALSLFVPQHFI</sequence>
<comment type="caution">
    <text evidence="2">The sequence shown here is derived from an EMBL/GenBank/DDBJ whole genome shotgun (WGS) entry which is preliminary data.</text>
</comment>
<organism evidence="2 3">
    <name type="scientific">Ligilactobacillus acidipiscis</name>
    <dbReference type="NCBI Taxonomy" id="89059"/>
    <lineage>
        <taxon>Bacteria</taxon>
        <taxon>Bacillati</taxon>
        <taxon>Bacillota</taxon>
        <taxon>Bacilli</taxon>
        <taxon>Lactobacillales</taxon>
        <taxon>Lactobacillaceae</taxon>
        <taxon>Ligilactobacillus</taxon>
    </lineage>
</organism>
<keyword evidence="1" id="KW-0472">Membrane</keyword>
<feature type="transmembrane region" description="Helical" evidence="1">
    <location>
        <begin position="18"/>
        <end position="36"/>
    </location>
</feature>
<accession>A0A0R2JVH6</accession>
<evidence type="ECO:0000256" key="1">
    <source>
        <dbReference type="SAM" id="Phobius"/>
    </source>
</evidence>
<protein>
    <submittedName>
        <fullName evidence="2">Uncharacterized protein</fullName>
    </submittedName>
</protein>
<dbReference type="EMBL" id="JQBK01000087">
    <property type="protein sequence ID" value="KRN81065.1"/>
    <property type="molecule type" value="Genomic_DNA"/>
</dbReference>
<name>A0A0R2JVH6_9LACO</name>
<evidence type="ECO:0000313" key="2">
    <source>
        <dbReference type="EMBL" id="KRN81065.1"/>
    </source>
</evidence>
<evidence type="ECO:0000313" key="3">
    <source>
        <dbReference type="Proteomes" id="UP000051491"/>
    </source>
</evidence>
<proteinExistence type="predicted"/>
<dbReference type="AlphaFoldDB" id="A0A0R2JVH6"/>
<gene>
    <name evidence="2" type="ORF">IV43_GL002148</name>
</gene>